<dbReference type="SUPFAM" id="SSF48452">
    <property type="entry name" value="TPR-like"/>
    <property type="match status" value="1"/>
</dbReference>
<dbReference type="InterPro" id="IPR012944">
    <property type="entry name" value="SusD_RagB_dom"/>
</dbReference>
<dbReference type="Pfam" id="PF07980">
    <property type="entry name" value="SusD_RagB"/>
    <property type="match status" value="1"/>
</dbReference>
<accession>A0A173MGX1</accession>
<keyword evidence="3" id="KW-0732">Signal</keyword>
<organism evidence="8 9">
    <name type="scientific">Filimonas lacunae</name>
    <dbReference type="NCBI Taxonomy" id="477680"/>
    <lineage>
        <taxon>Bacteria</taxon>
        <taxon>Pseudomonadati</taxon>
        <taxon>Bacteroidota</taxon>
        <taxon>Chitinophagia</taxon>
        <taxon>Chitinophagales</taxon>
        <taxon>Chitinophagaceae</taxon>
        <taxon>Filimonas</taxon>
    </lineage>
</organism>
<dbReference type="InterPro" id="IPR011990">
    <property type="entry name" value="TPR-like_helical_dom_sf"/>
</dbReference>
<dbReference type="RefSeq" id="WP_084206561.1">
    <property type="nucleotide sequence ID" value="NZ_AP017422.1"/>
</dbReference>
<evidence type="ECO:0000256" key="5">
    <source>
        <dbReference type="ARBA" id="ARBA00023237"/>
    </source>
</evidence>
<evidence type="ECO:0000256" key="3">
    <source>
        <dbReference type="ARBA" id="ARBA00022729"/>
    </source>
</evidence>
<dbReference type="PROSITE" id="PS51257">
    <property type="entry name" value="PROKAR_LIPOPROTEIN"/>
    <property type="match status" value="1"/>
</dbReference>
<evidence type="ECO:0000256" key="1">
    <source>
        <dbReference type="ARBA" id="ARBA00004442"/>
    </source>
</evidence>
<dbReference type="EMBL" id="FTOR01000016">
    <property type="protein sequence ID" value="SIT34423.1"/>
    <property type="molecule type" value="Genomic_DNA"/>
</dbReference>
<comment type="subcellular location">
    <subcellularLocation>
        <location evidence="1">Cell outer membrane</location>
    </subcellularLocation>
</comment>
<dbReference type="Proteomes" id="UP000186917">
    <property type="component" value="Unassembled WGS sequence"/>
</dbReference>
<protein>
    <submittedName>
        <fullName evidence="8">RagB/SusD domain-containing protein</fullName>
    </submittedName>
</protein>
<evidence type="ECO:0000313" key="8">
    <source>
        <dbReference type="EMBL" id="SIT34423.1"/>
    </source>
</evidence>
<keyword evidence="9" id="KW-1185">Reference proteome</keyword>
<dbReference type="KEGG" id="fln:FLA_2766"/>
<evidence type="ECO:0000256" key="4">
    <source>
        <dbReference type="ARBA" id="ARBA00023136"/>
    </source>
</evidence>
<evidence type="ECO:0000259" key="7">
    <source>
        <dbReference type="Pfam" id="PF14322"/>
    </source>
</evidence>
<feature type="domain" description="RagB/SusD" evidence="6">
    <location>
        <begin position="333"/>
        <end position="567"/>
    </location>
</feature>
<evidence type="ECO:0000259" key="6">
    <source>
        <dbReference type="Pfam" id="PF07980"/>
    </source>
</evidence>
<evidence type="ECO:0000256" key="2">
    <source>
        <dbReference type="ARBA" id="ARBA00006275"/>
    </source>
</evidence>
<gene>
    <name evidence="8" type="ORF">SAMN05421788_11650</name>
</gene>
<dbReference type="GO" id="GO:0009279">
    <property type="term" value="C:cell outer membrane"/>
    <property type="evidence" value="ECO:0007669"/>
    <property type="project" value="UniProtKB-SubCell"/>
</dbReference>
<dbReference type="Pfam" id="PF14322">
    <property type="entry name" value="SusD-like_3"/>
    <property type="match status" value="1"/>
</dbReference>
<dbReference type="OrthoDB" id="5694214at2"/>
<dbReference type="Gene3D" id="1.25.40.390">
    <property type="match status" value="1"/>
</dbReference>
<evidence type="ECO:0000313" key="9">
    <source>
        <dbReference type="Proteomes" id="UP000186917"/>
    </source>
</evidence>
<feature type="domain" description="SusD-like N-terminal" evidence="7">
    <location>
        <begin position="80"/>
        <end position="218"/>
    </location>
</feature>
<keyword evidence="5" id="KW-0998">Cell outer membrane</keyword>
<proteinExistence type="inferred from homology"/>
<keyword evidence="4" id="KW-0472">Membrane</keyword>
<name>A0A173MGX1_9BACT</name>
<dbReference type="STRING" id="477680.SAMN05421788_11650"/>
<dbReference type="InterPro" id="IPR033985">
    <property type="entry name" value="SusD-like_N"/>
</dbReference>
<comment type="similarity">
    <text evidence="2">Belongs to the SusD family.</text>
</comment>
<reference evidence="9" key="1">
    <citation type="submission" date="2017-01" db="EMBL/GenBank/DDBJ databases">
        <authorList>
            <person name="Varghese N."/>
            <person name="Submissions S."/>
        </authorList>
    </citation>
    <scope>NUCLEOTIDE SEQUENCE [LARGE SCALE GENOMIC DNA]</scope>
    <source>
        <strain evidence="9">DSM 21054</strain>
    </source>
</reference>
<dbReference type="AlphaFoldDB" id="A0A173MGX1"/>
<sequence length="567" mass="63347">MKYRANKLFRWYMAVALLASTGCKKYIEESNLGSSTDETYYVTKIGFEDLARSNYSNLRFIFQQGNLHTLGTDVFTSYATTDVNGLNQYNVSLNSSLNDLDIYWKQLYFTIGGANNTLYWATRVQGMDSTVLKNRIGEAKSLRAYSYFLLTETFGDVPLVTARTTEPSVSYTRTPEEQVYAQMIKDLTEAVDVLPVTTSDFGRVTKGFAQHLLAKVYLTRGYKTYGTTADFTTAAGLAETLIKSGTYTLRSTFSALFDPAASGFQNNSEIIFSVQYSATAATNQVYYLGKVQSTAVVGNNLHQFFLWDPQGLAAIGRSSFYNRNSVIVQSVPDPYFFSLFDKARDSRYNATVWTALIAQTAGTVNSRSFAVGDTVVYYPDVAWTSTQKAAVKYFVYNPDEYRTSSFSGQTRSFPLFKKFRDPNVSYGDYGGTRDTYVFRLGETYLVAAEAYLKAGNSAKALEYFNAIRTRAAKPGTNPVSGNTYVSEMQATSLTIDNILDERVRELSGEEMRWFELKRTGTLISRTLAHNEEAAAANTLTTKHLVRPIPQSQIDLNRGASFPQNTGY</sequence>